<dbReference type="VEuPathDB" id="FungiDB:F4678DRAFT_477341"/>
<comment type="caution">
    <text evidence="3">The sequence shown here is derived from an EMBL/GenBank/DDBJ whole genome shotgun (WGS) entry which is preliminary data.</text>
</comment>
<feature type="transmembrane region" description="Helical" evidence="2">
    <location>
        <begin position="41"/>
        <end position="61"/>
    </location>
</feature>
<keyword evidence="4" id="KW-1185">Reference proteome</keyword>
<feature type="transmembrane region" description="Helical" evidence="2">
    <location>
        <begin position="584"/>
        <end position="613"/>
    </location>
</feature>
<organism evidence="3 4">
    <name type="scientific">Xylaria arbuscula</name>
    <dbReference type="NCBI Taxonomy" id="114810"/>
    <lineage>
        <taxon>Eukaryota</taxon>
        <taxon>Fungi</taxon>
        <taxon>Dikarya</taxon>
        <taxon>Ascomycota</taxon>
        <taxon>Pezizomycotina</taxon>
        <taxon>Sordariomycetes</taxon>
        <taxon>Xylariomycetidae</taxon>
        <taxon>Xylariales</taxon>
        <taxon>Xylariaceae</taxon>
        <taxon>Xylaria</taxon>
    </lineage>
</organism>
<keyword evidence="2" id="KW-1133">Transmembrane helix</keyword>
<gene>
    <name evidence="3" type="ORF">NPX13_g6693</name>
</gene>
<protein>
    <submittedName>
        <fullName evidence="3">Uncharacterized protein</fullName>
    </submittedName>
</protein>
<feature type="compositionally biased region" description="Basic and acidic residues" evidence="1">
    <location>
        <begin position="752"/>
        <end position="761"/>
    </location>
</feature>
<sequence length="761" mass="84321">MVGSFFPSPGRSVGYGVQLGIWTNWSRGPVLGVTLTLNRQYGSLLIAFTAFFITIVATRFWRIACSVVHRRLSVAEPRDALHLQRQAIFRNSTSSESALWSLLQMSWTWHRLDYRYLARTLPSISFAAICLLAFTFASGFSSSISTAIGDEVLLDGTHCGFLDFAALKTDQLNQIFRPWQASTIINGANYASQVYSPGSKTGVLESSVFVQRTLSTRMNNEAPCPFKDSLCRSNSSNLILDTGFIDFSHDLGLNLQPNRDILYRQVLHCAPLVTEGHTKKTTLNGRSNYTTYSYGRSPFVTTADENANYTFTVQDVESQYIPQSTAESYGYLLTVFKSWRVNGTNSRGEFVAEQGLQRNDADTSIIFLSGNGVISSVPLDDPWYRFNAVSDIIIYQVESKKQSVSYQPSEAASPLGCAHQAQICKGNVANNDSCGPVASYSDAWAAAAPIFGVHAEAIDNFETDQLNQLIDTYATDEDASRFIWLLRMITNSQTDVADILTKIGSQSLASSNGLLTGLQGPLPNNQWMLDVTYWWNITLAVLQATVVDAAYGSTTPERVRLQINATNPGQKSICQNQKIRSTEYISISVFGLYFIYITGFLTIVASLVIDPLFTCAQKRWKYREYENLEWISNETLQLQRLAYDESGQGVWSKCTDTIPVTASGQKLGSLNLEDLEHPRLSHTKSPHTREDMPVPSLVTQGTDGESEVQETHDVQNIIGDGNSQHDDRSSEQNNSGSRSTLRETSGESSRTVSEHDDNSLA</sequence>
<dbReference type="EMBL" id="JANPWZ010001215">
    <property type="protein sequence ID" value="KAJ3567655.1"/>
    <property type="molecule type" value="Genomic_DNA"/>
</dbReference>
<evidence type="ECO:0000256" key="1">
    <source>
        <dbReference type="SAM" id="MobiDB-lite"/>
    </source>
</evidence>
<reference evidence="3" key="1">
    <citation type="submission" date="2022-07" db="EMBL/GenBank/DDBJ databases">
        <title>Genome Sequence of Xylaria arbuscula.</title>
        <authorList>
            <person name="Buettner E."/>
        </authorList>
    </citation>
    <scope>NUCLEOTIDE SEQUENCE</scope>
    <source>
        <strain evidence="3">VT107</strain>
    </source>
</reference>
<dbReference type="Proteomes" id="UP001148614">
    <property type="component" value="Unassembled WGS sequence"/>
</dbReference>
<proteinExistence type="predicted"/>
<keyword evidence="2" id="KW-0812">Transmembrane</keyword>
<dbReference type="AlphaFoldDB" id="A0A9W8NC26"/>
<evidence type="ECO:0000313" key="3">
    <source>
        <dbReference type="EMBL" id="KAJ3567655.1"/>
    </source>
</evidence>
<name>A0A9W8NC26_9PEZI</name>
<feature type="transmembrane region" description="Helical" evidence="2">
    <location>
        <begin position="116"/>
        <end position="137"/>
    </location>
</feature>
<evidence type="ECO:0000313" key="4">
    <source>
        <dbReference type="Proteomes" id="UP001148614"/>
    </source>
</evidence>
<feature type="region of interest" description="Disordered" evidence="1">
    <location>
        <begin position="671"/>
        <end position="761"/>
    </location>
</feature>
<accession>A0A9W8NC26</accession>
<evidence type="ECO:0000256" key="2">
    <source>
        <dbReference type="SAM" id="Phobius"/>
    </source>
</evidence>
<keyword evidence="2" id="KW-0472">Membrane</keyword>